<accession>A0ABX3KSU7</accession>
<evidence type="ECO:0000313" key="3">
    <source>
        <dbReference type="Proteomes" id="UP000189431"/>
    </source>
</evidence>
<reference evidence="3" key="1">
    <citation type="submission" date="2017-01" db="EMBL/GenBank/DDBJ databases">
        <title>Draft genome of the species Salinivibrio costicola subsp. alcaliphilus.</title>
        <authorList>
            <person name="Lopez-Hermoso C."/>
            <person name="De La Haba R."/>
            <person name="Sanchez-Porro C."/>
            <person name="Ventosa A."/>
        </authorList>
    </citation>
    <scope>NUCLEOTIDE SEQUENCE [LARGE SCALE GENOMIC DNA]</scope>
    <source>
        <strain evidence="3">CBH448</strain>
    </source>
</reference>
<keyword evidence="1" id="KW-0732">Signal</keyword>
<proteinExistence type="predicted"/>
<evidence type="ECO:0000313" key="2">
    <source>
        <dbReference type="EMBL" id="OOF34524.1"/>
    </source>
</evidence>
<evidence type="ECO:0000256" key="1">
    <source>
        <dbReference type="SAM" id="SignalP"/>
    </source>
</evidence>
<dbReference type="Proteomes" id="UP000189431">
    <property type="component" value="Unassembled WGS sequence"/>
</dbReference>
<keyword evidence="3" id="KW-1185">Reference proteome</keyword>
<organism evidence="2 3">
    <name type="scientific">Salinivibrio costicola subsp. alcaliphilus</name>
    <dbReference type="NCBI Taxonomy" id="272773"/>
    <lineage>
        <taxon>Bacteria</taxon>
        <taxon>Pseudomonadati</taxon>
        <taxon>Pseudomonadota</taxon>
        <taxon>Gammaproteobacteria</taxon>
        <taxon>Vibrionales</taxon>
        <taxon>Vibrionaceae</taxon>
        <taxon>Salinivibrio</taxon>
    </lineage>
</organism>
<gene>
    <name evidence="2" type="ORF">BZJ21_04825</name>
</gene>
<name>A0ABX3KSU7_SALCS</name>
<comment type="caution">
    <text evidence="2">The sequence shown here is derived from an EMBL/GenBank/DDBJ whole genome shotgun (WGS) entry which is preliminary data.</text>
</comment>
<dbReference type="EMBL" id="MUFR01000010">
    <property type="protein sequence ID" value="OOF34524.1"/>
    <property type="molecule type" value="Genomic_DNA"/>
</dbReference>
<evidence type="ECO:0008006" key="4">
    <source>
        <dbReference type="Google" id="ProtNLM"/>
    </source>
</evidence>
<protein>
    <recommendedName>
        <fullName evidence="4">DUF2607 family protein</fullName>
    </recommendedName>
</protein>
<feature type="chain" id="PRO_5045736425" description="DUF2607 family protein" evidence="1">
    <location>
        <begin position="25"/>
        <end position="95"/>
    </location>
</feature>
<dbReference type="RefSeq" id="WP_077459981.1">
    <property type="nucleotide sequence ID" value="NZ_MUFR01000010.1"/>
</dbReference>
<feature type="signal peptide" evidence="1">
    <location>
        <begin position="1"/>
        <end position="24"/>
    </location>
</feature>
<sequence>MTRRVLVNLLFVLVLSQAGLWAHHQVDTLAPSHHSEHCGVCHLIPPAILASSIVTPTPTYAANTLIVWSKPQRAYRTAIAFSARAPPSEINAFII</sequence>